<dbReference type="SUPFAM" id="SSF53474">
    <property type="entry name" value="alpha/beta-Hydrolases"/>
    <property type="match status" value="1"/>
</dbReference>
<dbReference type="OrthoDB" id="7457040at2759"/>
<dbReference type="InterPro" id="IPR000073">
    <property type="entry name" value="AB_hydrolase_1"/>
</dbReference>
<dbReference type="STRING" id="77020.A0A0M8MTH9"/>
<comment type="similarity">
    <text evidence="1">Belongs to the peptidase S33 family. ABHD4/ABHD5 subfamily.</text>
</comment>
<protein>
    <recommendedName>
        <fullName evidence="4">AB hydrolase-1 domain-containing protein</fullName>
    </recommendedName>
</protein>
<dbReference type="AlphaFoldDB" id="A0A0M8MTH9"/>
<evidence type="ECO:0000313" key="5">
    <source>
        <dbReference type="EMBL" id="KOS14034.1"/>
    </source>
</evidence>
<dbReference type="Gene3D" id="3.40.50.1820">
    <property type="entry name" value="alpha/beta hydrolase"/>
    <property type="match status" value="1"/>
</dbReference>
<dbReference type="VEuPathDB" id="FungiDB:Malapachy_3874"/>
<name>A0A0M8MTH9_9BASI</name>
<dbReference type="GO" id="GO:0005743">
    <property type="term" value="C:mitochondrial inner membrane"/>
    <property type="evidence" value="ECO:0007669"/>
    <property type="project" value="TreeGrafter"/>
</dbReference>
<dbReference type="GO" id="GO:0006654">
    <property type="term" value="P:phosphatidic acid biosynthetic process"/>
    <property type="evidence" value="ECO:0007669"/>
    <property type="project" value="TreeGrafter"/>
</dbReference>
<dbReference type="Pfam" id="PF00561">
    <property type="entry name" value="Abhydrolase_1"/>
    <property type="match status" value="1"/>
</dbReference>
<dbReference type="GO" id="GO:0055088">
    <property type="term" value="P:lipid homeostasis"/>
    <property type="evidence" value="ECO:0007669"/>
    <property type="project" value="TreeGrafter"/>
</dbReference>
<dbReference type="GeneID" id="28730209"/>
<evidence type="ECO:0000256" key="2">
    <source>
        <dbReference type="ARBA" id="ARBA00047591"/>
    </source>
</evidence>
<dbReference type="Proteomes" id="UP000037751">
    <property type="component" value="Unassembled WGS sequence"/>
</dbReference>
<organism evidence="5 6">
    <name type="scientific">Malassezia pachydermatis</name>
    <dbReference type="NCBI Taxonomy" id="77020"/>
    <lineage>
        <taxon>Eukaryota</taxon>
        <taxon>Fungi</taxon>
        <taxon>Dikarya</taxon>
        <taxon>Basidiomycota</taxon>
        <taxon>Ustilaginomycotina</taxon>
        <taxon>Malasseziomycetes</taxon>
        <taxon>Malasseziales</taxon>
        <taxon>Malasseziaceae</taxon>
        <taxon>Malassezia</taxon>
    </lineage>
</organism>
<evidence type="ECO:0000259" key="4">
    <source>
        <dbReference type="Pfam" id="PF00561"/>
    </source>
</evidence>
<evidence type="ECO:0000313" key="6">
    <source>
        <dbReference type="Proteomes" id="UP000037751"/>
    </source>
</evidence>
<sequence length="470" mass="52652">MDTMEPILDDAMPLPLPESIRPVPETIRASIVSWWHHSPRHTAEAELHLYQNSGYFRGAKLSNAAHLNDDGVDGMVEAYKQATSTSTTPSSRPASVAPGNTYATVATTAAADGKIGCIRMVDIGEDPAMRKGWFSRLYRRTRRYINMLEIGTPQRYEDRDKDEIPVVLVHGYGAGSAFFFRNVGAIASMPHTRLYALDWLGMGRSSRPSYVMPHSPKTRERVEASETFFLTALEQWRTKMKIEKMVLIGHSLGGYLSLAYALHYPERIANLILLSPVGIPEGSLPEFLHEIRRVKEGEAPPSSVPARRPPLNPVLMKTAQWLWDRNISPFGIVRMSTILGPWLMGGYTRRRFQSLEPDEIKALHTYCHGVFTDTASSEHCLADILAPGAFARWPMVQRVAPLKMPIFMSYGSHDWMDVRGGRAAQTILQKAGNSHVHIDVIDKAGHHLYLDNTPAFNAWLIQAIRSGWSK</sequence>
<dbReference type="PANTHER" id="PTHR42886">
    <property type="entry name" value="RE40534P-RELATED"/>
    <property type="match status" value="1"/>
</dbReference>
<dbReference type="InterPro" id="IPR029058">
    <property type="entry name" value="AB_hydrolase_fold"/>
</dbReference>
<comment type="caution">
    <text evidence="5">The sequence shown here is derived from an EMBL/GenBank/DDBJ whole genome shotgun (WGS) entry which is preliminary data.</text>
</comment>
<comment type="catalytic activity">
    <reaction evidence="2">
        <text>a diacylglycerol + H2O = a monoacylglycerol + a fatty acid + H(+)</text>
        <dbReference type="Rhea" id="RHEA:32731"/>
        <dbReference type="ChEBI" id="CHEBI:15377"/>
        <dbReference type="ChEBI" id="CHEBI:15378"/>
        <dbReference type="ChEBI" id="CHEBI:17408"/>
        <dbReference type="ChEBI" id="CHEBI:18035"/>
        <dbReference type="ChEBI" id="CHEBI:28868"/>
    </reaction>
</comment>
<accession>A0A0M8MTH9</accession>
<dbReference type="GO" id="GO:0042171">
    <property type="term" value="F:lysophosphatidic acid acyltransferase activity"/>
    <property type="evidence" value="ECO:0007669"/>
    <property type="project" value="TreeGrafter"/>
</dbReference>
<evidence type="ECO:0000256" key="3">
    <source>
        <dbReference type="ARBA" id="ARBA00048461"/>
    </source>
</evidence>
<dbReference type="PANTHER" id="PTHR42886:SF29">
    <property type="entry name" value="PUMMELIG, ISOFORM A"/>
    <property type="match status" value="1"/>
</dbReference>
<comment type="catalytic activity">
    <reaction evidence="3">
        <text>a monoacylglycerol + H2O = glycerol + a fatty acid + H(+)</text>
        <dbReference type="Rhea" id="RHEA:15245"/>
        <dbReference type="ChEBI" id="CHEBI:15377"/>
        <dbReference type="ChEBI" id="CHEBI:15378"/>
        <dbReference type="ChEBI" id="CHEBI:17408"/>
        <dbReference type="ChEBI" id="CHEBI:17754"/>
        <dbReference type="ChEBI" id="CHEBI:28868"/>
    </reaction>
</comment>
<gene>
    <name evidence="5" type="ORF">Malapachy_3874</name>
</gene>
<keyword evidence="6" id="KW-1185">Reference proteome</keyword>
<dbReference type="GO" id="GO:0035965">
    <property type="term" value="P:cardiolipin acyl-chain remodeling"/>
    <property type="evidence" value="ECO:0007669"/>
    <property type="project" value="TreeGrafter"/>
</dbReference>
<reference evidence="5 6" key="1">
    <citation type="submission" date="2015-07" db="EMBL/GenBank/DDBJ databases">
        <title>Draft Genome Sequence of Malassezia furfur CBS1878 and Malassezia pachydermatis CBS1879.</title>
        <authorList>
            <person name="Triana S."/>
            <person name="Ohm R."/>
            <person name="Gonzalez A."/>
            <person name="DeCock H."/>
            <person name="Restrepo S."/>
            <person name="Celis A."/>
        </authorList>
    </citation>
    <scope>NUCLEOTIDE SEQUENCE [LARGE SCALE GENOMIC DNA]</scope>
    <source>
        <strain evidence="5 6">CBS 1879</strain>
    </source>
</reference>
<proteinExistence type="inferred from homology"/>
<evidence type="ECO:0000256" key="1">
    <source>
        <dbReference type="ARBA" id="ARBA00038097"/>
    </source>
</evidence>
<dbReference type="EMBL" id="LGAV01000004">
    <property type="protein sequence ID" value="KOS14034.1"/>
    <property type="molecule type" value="Genomic_DNA"/>
</dbReference>
<dbReference type="GO" id="GO:0004623">
    <property type="term" value="F:phospholipase A2 activity"/>
    <property type="evidence" value="ECO:0007669"/>
    <property type="project" value="TreeGrafter"/>
</dbReference>
<feature type="domain" description="AB hydrolase-1" evidence="4">
    <location>
        <begin position="165"/>
        <end position="452"/>
    </location>
</feature>
<dbReference type="RefSeq" id="XP_017991666.1">
    <property type="nucleotide sequence ID" value="XM_018138333.1"/>
</dbReference>